<dbReference type="InterPro" id="IPR050270">
    <property type="entry name" value="DegV_domain_contain"/>
</dbReference>
<proteinExistence type="predicted"/>
<dbReference type="Gene3D" id="3.30.1180.10">
    <property type="match status" value="1"/>
</dbReference>
<organism evidence="2">
    <name type="scientific">uncultured Thermomicrobiales bacterium</name>
    <dbReference type="NCBI Taxonomy" id="1645740"/>
    <lineage>
        <taxon>Bacteria</taxon>
        <taxon>Pseudomonadati</taxon>
        <taxon>Thermomicrobiota</taxon>
        <taxon>Thermomicrobia</taxon>
        <taxon>Thermomicrobiales</taxon>
        <taxon>environmental samples</taxon>
    </lineage>
</organism>
<evidence type="ECO:0000256" key="1">
    <source>
        <dbReference type="ARBA" id="ARBA00023121"/>
    </source>
</evidence>
<dbReference type="GO" id="GO:0008289">
    <property type="term" value="F:lipid binding"/>
    <property type="evidence" value="ECO:0007669"/>
    <property type="project" value="UniProtKB-KW"/>
</dbReference>
<dbReference type="PANTHER" id="PTHR33434">
    <property type="entry name" value="DEGV DOMAIN-CONTAINING PROTEIN DR_1986-RELATED"/>
    <property type="match status" value="1"/>
</dbReference>
<dbReference type="SUPFAM" id="SSF82549">
    <property type="entry name" value="DAK1/DegV-like"/>
    <property type="match status" value="1"/>
</dbReference>
<dbReference type="EMBL" id="CADCWE010000081">
    <property type="protein sequence ID" value="CAA9534763.1"/>
    <property type="molecule type" value="Genomic_DNA"/>
</dbReference>
<name>A0A6J4TXQ6_9BACT</name>
<dbReference type="InterPro" id="IPR043168">
    <property type="entry name" value="DegV_C"/>
</dbReference>
<accession>A0A6J4TXQ6</accession>
<keyword evidence="1" id="KW-0446">Lipid-binding</keyword>
<dbReference type="InterPro" id="IPR003797">
    <property type="entry name" value="DegV"/>
</dbReference>
<protein>
    <submittedName>
        <fullName evidence="2">DegV family protein</fullName>
    </submittedName>
</protein>
<dbReference type="NCBIfam" id="TIGR00762">
    <property type="entry name" value="DegV"/>
    <property type="match status" value="1"/>
</dbReference>
<sequence>MARVAIVTDSTADLAPEVCARLGIAVVPLNVHFGEEVFRDQLDLTSDQFMERLRRTPDLPTTSQPSPGRFEQTFRELAADHDEIVAVLLSSKLSGTVQSALLARDAVADVIRVEVVDSLNASVGLGFQVLRAADLAAAGSDAAAIAARLATETGAYHLVFFVDTLEFLQRGGRIGRAAALVGSILSLKPTLRVDEGLIVPFERTRSRAKAIKGLAAFAKGLPRVERLAVLHSTTPEDAAALADECVSLLPRSEIAIAKFSPVIGTHVGPGAMGVAVFEGEPA</sequence>
<dbReference type="AlphaFoldDB" id="A0A6J4TXQ6"/>
<dbReference type="Gene3D" id="3.40.50.10170">
    <property type="match status" value="1"/>
</dbReference>
<evidence type="ECO:0000313" key="2">
    <source>
        <dbReference type="EMBL" id="CAA9534763.1"/>
    </source>
</evidence>
<dbReference type="Pfam" id="PF02645">
    <property type="entry name" value="DegV"/>
    <property type="match status" value="1"/>
</dbReference>
<gene>
    <name evidence="2" type="ORF">AVDCRST_MAG73-1273</name>
</gene>
<dbReference type="PANTHER" id="PTHR33434:SF2">
    <property type="entry name" value="FATTY ACID-BINDING PROTEIN TM_1468"/>
    <property type="match status" value="1"/>
</dbReference>
<dbReference type="PROSITE" id="PS51482">
    <property type="entry name" value="DEGV"/>
    <property type="match status" value="1"/>
</dbReference>
<reference evidence="2" key="1">
    <citation type="submission" date="2020-02" db="EMBL/GenBank/DDBJ databases">
        <authorList>
            <person name="Meier V. D."/>
        </authorList>
    </citation>
    <scope>NUCLEOTIDE SEQUENCE</scope>
    <source>
        <strain evidence="2">AVDCRST_MAG73</strain>
    </source>
</reference>